<proteinExistence type="predicted"/>
<evidence type="ECO:0000313" key="1">
    <source>
        <dbReference type="EMBL" id="BFD46901.1"/>
    </source>
</evidence>
<organism evidence="1">
    <name type="scientific">Candidatus Tisiphia endosymbiont of Sergentomyia squamirostris</name>
    <dbReference type="NCBI Taxonomy" id="3113639"/>
    <lineage>
        <taxon>Bacteria</taxon>
        <taxon>Pseudomonadati</taxon>
        <taxon>Pseudomonadota</taxon>
        <taxon>Alphaproteobacteria</taxon>
        <taxon>Rickettsiales</taxon>
        <taxon>Rickettsiaceae</taxon>
        <taxon>Rickettsieae</taxon>
        <taxon>Candidatus Tisiphia</taxon>
    </lineage>
</organism>
<accession>A0AAT9GAS5</accession>
<dbReference type="AlphaFoldDB" id="A0AAT9GAS5"/>
<reference evidence="1" key="1">
    <citation type="submission" date="2024-01" db="EMBL/GenBank/DDBJ databases">
        <title>Sequencing the genomes of a sandfly, Sergentomyia squamirostris, and its two endosymbionts.</title>
        <authorList>
            <person name="Itokawa K."/>
            <person name="Sanjoba C."/>
        </authorList>
    </citation>
    <scope>NUCLEOTIDE SEQUENCE</scope>
    <source>
        <strain evidence="1">RiSSQ</strain>
        <plasmid evidence="1">pRiSSQ01</plasmid>
    </source>
</reference>
<geneLocation type="plasmid" evidence="1">
    <name>pRiSSQ01</name>
</geneLocation>
<keyword evidence="1" id="KW-0614">Plasmid</keyword>
<name>A0AAT9GAS5_9RICK</name>
<dbReference type="InterPro" id="IPR003477">
    <property type="entry name" value="PemK-like"/>
</dbReference>
<sequence>MIYNKFDIIKVSFPFTDKAAVKKRPALVISTSEYQINYNHCILAMITSAKQTSWQDDITIANLKIAGLPSPSKIRLKIFSLDCDIIIGKLGYLANEDRESVFIKLKKYL</sequence>
<dbReference type="InterPro" id="IPR011067">
    <property type="entry name" value="Plasmid_toxin/cell-grow_inhib"/>
</dbReference>
<protein>
    <submittedName>
        <fullName evidence="1">Type II toxin-antitoxin system PemK/MazF family toxin</fullName>
    </submittedName>
</protein>
<dbReference type="GO" id="GO:0003677">
    <property type="term" value="F:DNA binding"/>
    <property type="evidence" value="ECO:0007669"/>
    <property type="project" value="InterPro"/>
</dbReference>
<gene>
    <name evidence="1" type="ORF">DMENIID0002_15470</name>
</gene>
<dbReference type="EMBL" id="AP029171">
    <property type="protein sequence ID" value="BFD46901.1"/>
    <property type="molecule type" value="Genomic_DNA"/>
</dbReference>
<dbReference type="Gene3D" id="2.30.30.110">
    <property type="match status" value="1"/>
</dbReference>
<dbReference type="SUPFAM" id="SSF50118">
    <property type="entry name" value="Cell growth inhibitor/plasmid maintenance toxic component"/>
    <property type="match status" value="1"/>
</dbReference>
<dbReference type="Pfam" id="PF02452">
    <property type="entry name" value="PemK_toxin"/>
    <property type="match status" value="1"/>
</dbReference>